<dbReference type="Gene3D" id="1.10.10.60">
    <property type="entry name" value="Homeodomain-like"/>
    <property type="match status" value="1"/>
</dbReference>
<reference evidence="7 8" key="1">
    <citation type="journal article" date="2023" name="Microbiol. Spectr.">
        <title>Synergy between Genome Mining, Metabolomics, and Bioinformatics Uncovers Antibacterial Chlorinated Carbazole Alkaloids and Their Biosynthetic Gene Cluster from Streptomyces tubbatahanensis sp. nov., a Novel Actinomycete Isolated from Sulu Sea, Philippines.</title>
        <authorList>
            <person name="Tenebro C.P."/>
            <person name="Trono D.J.V.L."/>
            <person name="Balida L.A.P."/>
            <person name="Bayog L.K.A."/>
            <person name="Bruna J.R."/>
            <person name="Sabido E.M."/>
            <person name="Caspe D.P.C."/>
            <person name="de Los Santos E.L.C."/>
            <person name="Saludes J.P."/>
            <person name="Dalisay D.S."/>
        </authorList>
    </citation>
    <scope>NUCLEOTIDE SEQUENCE [LARGE SCALE GENOMIC DNA]</scope>
    <source>
        <strain evidence="7 8">DSD3025</strain>
    </source>
</reference>
<dbReference type="PANTHER" id="PTHR30055">
    <property type="entry name" value="HTH-TYPE TRANSCRIPTIONAL REGULATOR RUTR"/>
    <property type="match status" value="1"/>
</dbReference>
<feature type="region of interest" description="Disordered" evidence="5">
    <location>
        <begin position="1"/>
        <end position="27"/>
    </location>
</feature>
<evidence type="ECO:0000313" key="8">
    <source>
        <dbReference type="Proteomes" id="UP001202244"/>
    </source>
</evidence>
<dbReference type="PROSITE" id="PS50977">
    <property type="entry name" value="HTH_TETR_2"/>
    <property type="match status" value="1"/>
</dbReference>
<feature type="DNA-binding region" description="H-T-H motif" evidence="4">
    <location>
        <begin position="49"/>
        <end position="68"/>
    </location>
</feature>
<dbReference type="EMBL" id="CP093846">
    <property type="protein sequence ID" value="UNS95898.1"/>
    <property type="molecule type" value="Genomic_DNA"/>
</dbReference>
<feature type="domain" description="HTH tetR-type" evidence="6">
    <location>
        <begin position="26"/>
        <end position="86"/>
    </location>
</feature>
<feature type="compositionally biased region" description="Pro residues" evidence="5">
    <location>
        <begin position="1"/>
        <end position="11"/>
    </location>
</feature>
<keyword evidence="1" id="KW-0805">Transcription regulation</keyword>
<dbReference type="InterPro" id="IPR001647">
    <property type="entry name" value="HTH_TetR"/>
</dbReference>
<evidence type="ECO:0000256" key="3">
    <source>
        <dbReference type="ARBA" id="ARBA00023163"/>
    </source>
</evidence>
<dbReference type="RefSeq" id="WP_242749828.1">
    <property type="nucleotide sequence ID" value="NZ_CP093846.1"/>
</dbReference>
<dbReference type="SUPFAM" id="SSF48498">
    <property type="entry name" value="Tetracyclin repressor-like, C-terminal domain"/>
    <property type="match status" value="1"/>
</dbReference>
<proteinExistence type="predicted"/>
<evidence type="ECO:0000256" key="5">
    <source>
        <dbReference type="SAM" id="MobiDB-lite"/>
    </source>
</evidence>
<evidence type="ECO:0000313" key="7">
    <source>
        <dbReference type="EMBL" id="UNS95898.1"/>
    </source>
</evidence>
<dbReference type="Gene3D" id="1.10.357.10">
    <property type="entry name" value="Tetracycline Repressor, domain 2"/>
    <property type="match status" value="1"/>
</dbReference>
<dbReference type="InterPro" id="IPR011075">
    <property type="entry name" value="TetR_C"/>
</dbReference>
<name>A0ABY3XN88_9ACTN</name>
<evidence type="ECO:0000256" key="4">
    <source>
        <dbReference type="PROSITE-ProRule" id="PRU00335"/>
    </source>
</evidence>
<accession>A0ABY3XN88</accession>
<keyword evidence="3" id="KW-0804">Transcription</keyword>
<evidence type="ECO:0000256" key="2">
    <source>
        <dbReference type="ARBA" id="ARBA00023125"/>
    </source>
</evidence>
<dbReference type="Pfam" id="PF16859">
    <property type="entry name" value="TetR_C_11"/>
    <property type="match status" value="1"/>
</dbReference>
<keyword evidence="8" id="KW-1185">Reference proteome</keyword>
<dbReference type="InterPro" id="IPR050109">
    <property type="entry name" value="HTH-type_TetR-like_transc_reg"/>
</dbReference>
<protein>
    <submittedName>
        <fullName evidence="7">TetR/AcrR family transcriptional regulator</fullName>
    </submittedName>
</protein>
<dbReference type="PANTHER" id="PTHR30055:SF149">
    <property type="entry name" value="TETR-FAMILY TRANSCRIPTIONAL REGULATOR"/>
    <property type="match status" value="1"/>
</dbReference>
<gene>
    <name evidence="7" type="ORF">MMF93_04845</name>
</gene>
<dbReference type="InterPro" id="IPR009057">
    <property type="entry name" value="Homeodomain-like_sf"/>
</dbReference>
<organism evidence="7 8">
    <name type="scientific">Streptomyces tubbatahanensis</name>
    <dbReference type="NCBI Taxonomy" id="2923272"/>
    <lineage>
        <taxon>Bacteria</taxon>
        <taxon>Bacillati</taxon>
        <taxon>Actinomycetota</taxon>
        <taxon>Actinomycetes</taxon>
        <taxon>Kitasatosporales</taxon>
        <taxon>Streptomycetaceae</taxon>
        <taxon>Streptomyces</taxon>
    </lineage>
</organism>
<evidence type="ECO:0000256" key="1">
    <source>
        <dbReference type="ARBA" id="ARBA00023015"/>
    </source>
</evidence>
<dbReference type="Proteomes" id="UP001202244">
    <property type="component" value="Chromosome"/>
</dbReference>
<evidence type="ECO:0000259" key="6">
    <source>
        <dbReference type="PROSITE" id="PS50977"/>
    </source>
</evidence>
<sequence>MTFPLSAPPTPSAASRPGTRRTRLTPERENELFTAVLDLVRDVGYETMTMEAVALASRCSKATLYRQWRDKPCLVAAALRHMRPFRLDHLDTGSLRGDLYELARRMGGATKDLDLMRGVVLAIRKDADLAEAVHAALVQPEIDVLNAILERAVARGETDPGNPAAAFLSHMISGAVFSRPILEQREADAGYLVRYLDAVILPALTRTPTP</sequence>
<dbReference type="InterPro" id="IPR036271">
    <property type="entry name" value="Tet_transcr_reg_TetR-rel_C_sf"/>
</dbReference>
<dbReference type="SUPFAM" id="SSF46689">
    <property type="entry name" value="Homeodomain-like"/>
    <property type="match status" value="1"/>
</dbReference>
<keyword evidence="2 4" id="KW-0238">DNA-binding</keyword>
<dbReference type="Pfam" id="PF00440">
    <property type="entry name" value="TetR_N"/>
    <property type="match status" value="1"/>
</dbReference>